<evidence type="ECO:0000259" key="3">
    <source>
        <dbReference type="Pfam" id="PF13962"/>
    </source>
</evidence>
<evidence type="ECO:0000313" key="5">
    <source>
        <dbReference type="Proteomes" id="UP000828251"/>
    </source>
</evidence>
<evidence type="ECO:0000256" key="1">
    <source>
        <dbReference type="SAM" id="MobiDB-lite"/>
    </source>
</evidence>
<organism evidence="4 5">
    <name type="scientific">Gossypium stocksii</name>
    <dbReference type="NCBI Taxonomy" id="47602"/>
    <lineage>
        <taxon>Eukaryota</taxon>
        <taxon>Viridiplantae</taxon>
        <taxon>Streptophyta</taxon>
        <taxon>Embryophyta</taxon>
        <taxon>Tracheophyta</taxon>
        <taxon>Spermatophyta</taxon>
        <taxon>Magnoliopsida</taxon>
        <taxon>eudicotyledons</taxon>
        <taxon>Gunneridae</taxon>
        <taxon>Pentapetalae</taxon>
        <taxon>rosids</taxon>
        <taxon>malvids</taxon>
        <taxon>Malvales</taxon>
        <taxon>Malvaceae</taxon>
        <taxon>Malvoideae</taxon>
        <taxon>Gossypium</taxon>
    </lineage>
</organism>
<feature type="compositionally biased region" description="Basic and acidic residues" evidence="1">
    <location>
        <begin position="290"/>
        <end position="307"/>
    </location>
</feature>
<dbReference type="PANTHER" id="PTHR24177:SF469">
    <property type="entry name" value="REPEAT-CONTAINING PROTEIN, PUTATIVE ISOFORM 1-RELATED"/>
    <property type="match status" value="1"/>
</dbReference>
<dbReference type="InterPro" id="IPR036770">
    <property type="entry name" value="Ankyrin_rpt-contain_sf"/>
</dbReference>
<dbReference type="Pfam" id="PF13962">
    <property type="entry name" value="PGG"/>
    <property type="match status" value="1"/>
</dbReference>
<proteinExistence type="predicted"/>
<feature type="transmembrane region" description="Helical" evidence="2">
    <location>
        <begin position="701"/>
        <end position="724"/>
    </location>
</feature>
<dbReference type="AlphaFoldDB" id="A0A9D3UKA6"/>
<feature type="transmembrane region" description="Helical" evidence="2">
    <location>
        <begin position="736"/>
        <end position="758"/>
    </location>
</feature>
<comment type="caution">
    <text evidence="4">The sequence shown here is derived from an EMBL/GenBank/DDBJ whole genome shotgun (WGS) entry which is preliminary data.</text>
</comment>
<gene>
    <name evidence="4" type="ORF">J1N35_037699</name>
</gene>
<evidence type="ECO:0000256" key="2">
    <source>
        <dbReference type="SAM" id="Phobius"/>
    </source>
</evidence>
<dbReference type="GO" id="GO:0016020">
    <property type="term" value="C:membrane"/>
    <property type="evidence" value="ECO:0007669"/>
    <property type="project" value="TreeGrafter"/>
</dbReference>
<sequence length="778" mass="88407">MEIRNAATVGEAPSLWQDLFDKVMRGQWTEVVEIYKRDEESRVAELTVSRDTALHLAVSGGRAKEVKQMVESLGEKVSEILRLKNDKGNTALHTAAELGDAYMCKRIASTVPDLITNCNEQNATPLFLAALFGHQEAFLCLHFLCKENRLDARSRKPNGDTFLHVALQGEFFGLAFQIVRKYPELAKDRNEDGFTPLHILATKPNAFKSSCRLGLFDRIIYWCITVNEVKEIKNDPEAYLKRFDGSKVPWYPENYGTCAHFFHMLFGVVFYGFPSLQNIRSTKVSGFQADEEKGRNNNHEDKGKSKDEEEEKCNLKQRYVPPNYASIILSLKFFLNLLLIVLGHGFHTIKKIIIKKERHTVALQVMNELMKTACPYKYSERETDCPYKFSEREPDIHFDPRITGEAQGVEAETDKKKGCSNKEGTVTVAPMESFLKEYRIIGSVDSKSSKYSVKMAFEKNVIHKKKETETPFLIAAKMGITEMVKSILDKFPVSLQDLDADGKNVLLLAVENRQTHTFQFLINRETPLHESIFRKWDHEGNNALHLAARYGEYRPWLIPGSALQMQWELKWYKFVKRSISKHLPIHYKYNKKNQTPKQIFTETHKLLVKDGSAWLTKTSESCSLVAALIATVAFATSATIPGGVNETSGTPVLADEPAFSVFCMASLIALCFSVTALVFFLAILTSRFEEKDFASKSPWRLIIGLTALFTSITAILVSFCAGHFFELKDRLKFAALPIYIVTCLPVSFFALAQLPLYFDLLRAIIKDIPQRSYKEFTQ</sequence>
<dbReference type="SMART" id="SM00248">
    <property type="entry name" value="ANK"/>
    <property type="match status" value="6"/>
</dbReference>
<dbReference type="PANTHER" id="PTHR24177">
    <property type="entry name" value="CASKIN"/>
    <property type="match status" value="1"/>
</dbReference>
<dbReference type="InterPro" id="IPR026961">
    <property type="entry name" value="PGG_dom"/>
</dbReference>
<dbReference type="Proteomes" id="UP000828251">
    <property type="component" value="Unassembled WGS sequence"/>
</dbReference>
<dbReference type="InterPro" id="IPR002110">
    <property type="entry name" value="Ankyrin_rpt"/>
</dbReference>
<feature type="transmembrane region" description="Helical" evidence="2">
    <location>
        <begin position="324"/>
        <end position="346"/>
    </location>
</feature>
<dbReference type="Gene3D" id="1.25.40.20">
    <property type="entry name" value="Ankyrin repeat-containing domain"/>
    <property type="match status" value="2"/>
</dbReference>
<evidence type="ECO:0000313" key="4">
    <source>
        <dbReference type="EMBL" id="KAH1046915.1"/>
    </source>
</evidence>
<feature type="domain" description="PGG" evidence="3">
    <location>
        <begin position="613"/>
        <end position="725"/>
    </location>
</feature>
<name>A0A9D3UKA6_9ROSI</name>
<keyword evidence="2" id="KW-0472">Membrane</keyword>
<feature type="transmembrane region" description="Helical" evidence="2">
    <location>
        <begin position="624"/>
        <end position="644"/>
    </location>
</feature>
<accession>A0A9D3UKA6</accession>
<keyword evidence="2" id="KW-1133">Transmembrane helix</keyword>
<dbReference type="SUPFAM" id="SSF48403">
    <property type="entry name" value="Ankyrin repeat"/>
    <property type="match status" value="2"/>
</dbReference>
<keyword evidence="2" id="KW-0812">Transmembrane</keyword>
<dbReference type="OrthoDB" id="1868897at2759"/>
<dbReference type="EMBL" id="JAIQCV010000011">
    <property type="protein sequence ID" value="KAH1046915.1"/>
    <property type="molecule type" value="Genomic_DNA"/>
</dbReference>
<reference evidence="4 5" key="1">
    <citation type="journal article" date="2021" name="Plant Biotechnol. J.">
        <title>Multi-omics assisted identification of the key and species-specific regulatory components of drought-tolerant mechanisms in Gossypium stocksii.</title>
        <authorList>
            <person name="Yu D."/>
            <person name="Ke L."/>
            <person name="Zhang D."/>
            <person name="Wu Y."/>
            <person name="Sun Y."/>
            <person name="Mei J."/>
            <person name="Sun J."/>
            <person name="Sun Y."/>
        </authorList>
    </citation>
    <scope>NUCLEOTIDE SEQUENCE [LARGE SCALE GENOMIC DNA]</scope>
    <source>
        <strain evidence="5">cv. E1</strain>
        <tissue evidence="4">Leaf</tissue>
    </source>
</reference>
<feature type="transmembrane region" description="Helical" evidence="2">
    <location>
        <begin position="659"/>
        <end position="681"/>
    </location>
</feature>
<keyword evidence="5" id="KW-1185">Reference proteome</keyword>
<feature type="region of interest" description="Disordered" evidence="1">
    <location>
        <begin position="287"/>
        <end position="310"/>
    </location>
</feature>
<protein>
    <recommendedName>
        <fullName evidence="3">PGG domain-containing protein</fullName>
    </recommendedName>
</protein>
<dbReference type="Pfam" id="PF12796">
    <property type="entry name" value="Ank_2"/>
    <property type="match status" value="1"/>
</dbReference>